<protein>
    <submittedName>
        <fullName evidence="1">Uncharacterized protein</fullName>
    </submittedName>
</protein>
<keyword evidence="2" id="KW-1185">Reference proteome</keyword>
<organism evidence="1 2">
    <name type="scientific">Artomyces pyxidatus</name>
    <dbReference type="NCBI Taxonomy" id="48021"/>
    <lineage>
        <taxon>Eukaryota</taxon>
        <taxon>Fungi</taxon>
        <taxon>Dikarya</taxon>
        <taxon>Basidiomycota</taxon>
        <taxon>Agaricomycotina</taxon>
        <taxon>Agaricomycetes</taxon>
        <taxon>Russulales</taxon>
        <taxon>Auriscalpiaceae</taxon>
        <taxon>Artomyces</taxon>
    </lineage>
</organism>
<reference evidence="1" key="1">
    <citation type="submission" date="2021-03" db="EMBL/GenBank/DDBJ databases">
        <authorList>
            <consortium name="DOE Joint Genome Institute"/>
            <person name="Ahrendt S."/>
            <person name="Looney B.P."/>
            <person name="Miyauchi S."/>
            <person name="Morin E."/>
            <person name="Drula E."/>
            <person name="Courty P.E."/>
            <person name="Chicoki N."/>
            <person name="Fauchery L."/>
            <person name="Kohler A."/>
            <person name="Kuo A."/>
            <person name="Labutti K."/>
            <person name="Pangilinan J."/>
            <person name="Lipzen A."/>
            <person name="Riley R."/>
            <person name="Andreopoulos W."/>
            <person name="He G."/>
            <person name="Johnson J."/>
            <person name="Barry K.W."/>
            <person name="Grigoriev I.V."/>
            <person name="Nagy L."/>
            <person name="Hibbett D."/>
            <person name="Henrissat B."/>
            <person name="Matheny P.B."/>
            <person name="Labbe J."/>
            <person name="Martin F."/>
        </authorList>
    </citation>
    <scope>NUCLEOTIDE SEQUENCE</scope>
    <source>
        <strain evidence="1">HHB10654</strain>
    </source>
</reference>
<proteinExistence type="predicted"/>
<evidence type="ECO:0000313" key="2">
    <source>
        <dbReference type="Proteomes" id="UP000814140"/>
    </source>
</evidence>
<dbReference type="Proteomes" id="UP000814140">
    <property type="component" value="Unassembled WGS sequence"/>
</dbReference>
<comment type="caution">
    <text evidence="1">The sequence shown here is derived from an EMBL/GenBank/DDBJ whole genome shotgun (WGS) entry which is preliminary data.</text>
</comment>
<gene>
    <name evidence="1" type="ORF">BV25DRAFT_1991583</name>
</gene>
<sequence length="640" mass="72356">MRALRRCLNNFSLPRHSAVRALSTVQPSASSPPNLSNNPHSPSDLDTPAQRHETWMRGNAIFFSTKRLLLRGRTDEAVAYFRLRLASTTASDDRVLRFRVYQRVIDLLLSQGHYPQAQELVSSMREEGLWASSVLRSKMLVASYLSSADPNHASRSDALIAALRPILSLSSFTEKELRKLVDFMNTLPRLDVKLIARVADLYVEARGEGYSLRSATINRLISVYAVRDSTEAVRFLPATPEDHPPLDDEEGTSVSAYTTLLAELSREGNLSPERVQAIVQRMNDQGIQPDLPLLNTLIRISVYQQEFYKAFAIYDLIRTNPSASMVPDAYAFSSLFKALQAMHYRRSAQTRRMKIPSNARTGRVLYREMVEYHMLETCGVIRRRSPVITTSSLNVVLRFFMLTQDYCAAYVVLGGFRAFHIGLDVKSFKVVVVALLARIRTELSVPPPKRGSRWIDRLLGWNVAKDLQAQELPSEMIDNFLHIPSQTLSSSDADPTGMKSFYRVPSSYAILQQVEPHRRTKWDIEPLERLVASAALADLEKRGTKPTEDVARAVDLAMGEILPELTPEVEENLLDLRHQRSAQDRMLRRRKLLEGKKAHRRNVLAIQALRSRRLLEVNTSATVVGGGTRKGRRHRVTTSI</sequence>
<evidence type="ECO:0000313" key="1">
    <source>
        <dbReference type="EMBL" id="KAI0062280.1"/>
    </source>
</evidence>
<dbReference type="EMBL" id="MU277208">
    <property type="protein sequence ID" value="KAI0062280.1"/>
    <property type="molecule type" value="Genomic_DNA"/>
</dbReference>
<reference evidence="1" key="2">
    <citation type="journal article" date="2022" name="New Phytol.">
        <title>Evolutionary transition to the ectomycorrhizal habit in the genomes of a hyperdiverse lineage of mushroom-forming fungi.</title>
        <authorList>
            <person name="Looney B."/>
            <person name="Miyauchi S."/>
            <person name="Morin E."/>
            <person name="Drula E."/>
            <person name="Courty P.E."/>
            <person name="Kohler A."/>
            <person name="Kuo A."/>
            <person name="LaButti K."/>
            <person name="Pangilinan J."/>
            <person name="Lipzen A."/>
            <person name="Riley R."/>
            <person name="Andreopoulos W."/>
            <person name="He G."/>
            <person name="Johnson J."/>
            <person name="Nolan M."/>
            <person name="Tritt A."/>
            <person name="Barry K.W."/>
            <person name="Grigoriev I.V."/>
            <person name="Nagy L.G."/>
            <person name="Hibbett D."/>
            <person name="Henrissat B."/>
            <person name="Matheny P.B."/>
            <person name="Labbe J."/>
            <person name="Martin F.M."/>
        </authorList>
    </citation>
    <scope>NUCLEOTIDE SEQUENCE</scope>
    <source>
        <strain evidence="1">HHB10654</strain>
    </source>
</reference>
<accession>A0ACB8T2C4</accession>
<name>A0ACB8T2C4_9AGAM</name>